<feature type="binding site" evidence="12">
    <location>
        <begin position="376"/>
        <end position="378"/>
    </location>
    <ligand>
        <name>FAD</name>
        <dbReference type="ChEBI" id="CHEBI:57692"/>
    </ligand>
</feature>
<evidence type="ECO:0000256" key="2">
    <source>
        <dbReference type="ARBA" id="ARBA00005862"/>
    </source>
</evidence>
<dbReference type="InterPro" id="IPR018394">
    <property type="entry name" value="DNA_photolyase_1_CS_C"/>
</dbReference>
<dbReference type="GO" id="GO:0009416">
    <property type="term" value="P:response to light stimulus"/>
    <property type="evidence" value="ECO:0007669"/>
    <property type="project" value="TreeGrafter"/>
</dbReference>
<name>E3BJG1_9VIBR</name>
<dbReference type="InterPro" id="IPR005101">
    <property type="entry name" value="Cryptochr/Photolyase_FAD-bd"/>
</dbReference>
<dbReference type="PANTHER" id="PTHR11455:SF9">
    <property type="entry name" value="CRYPTOCHROME CIRCADIAN CLOCK 5 ISOFORM X1"/>
    <property type="match status" value="1"/>
</dbReference>
<accession>E3BJG1</accession>
<comment type="cofactor">
    <cofactor evidence="12">
        <name>FAD</name>
        <dbReference type="ChEBI" id="CHEBI:57692"/>
    </cofactor>
    <text evidence="12">Binds 1 FAD per subunit.</text>
</comment>
<dbReference type="Gene3D" id="1.10.579.10">
    <property type="entry name" value="DNA Cyclobutane Dipyrimidine Photolyase, subunit A, domain 3"/>
    <property type="match status" value="1"/>
</dbReference>
<dbReference type="GO" id="GO:0003677">
    <property type="term" value="F:DNA binding"/>
    <property type="evidence" value="ECO:0007669"/>
    <property type="project" value="TreeGrafter"/>
</dbReference>
<comment type="catalytic activity">
    <reaction evidence="9">
        <text>cyclobutadipyrimidine (in DNA) = 2 pyrimidine residues (in DNA).</text>
        <dbReference type="EC" id="4.1.99.3"/>
    </reaction>
</comment>
<comment type="similarity">
    <text evidence="14">Belongs to the DNA photolyase family.</text>
</comment>
<dbReference type="SUPFAM" id="SSF52425">
    <property type="entry name" value="Cryptochrome/photolyase, N-terminal domain"/>
    <property type="match status" value="1"/>
</dbReference>
<dbReference type="Proteomes" id="UP000002943">
    <property type="component" value="Unassembled WGS sequence"/>
</dbReference>
<dbReference type="RefSeq" id="WP_009601162.1">
    <property type="nucleotide sequence ID" value="NZ_AEIU01000069.1"/>
</dbReference>
<dbReference type="InterPro" id="IPR036155">
    <property type="entry name" value="Crypto/Photolyase_N_sf"/>
</dbReference>
<evidence type="ECO:0000256" key="9">
    <source>
        <dbReference type="ARBA" id="ARBA00033999"/>
    </source>
</evidence>
<comment type="cofactor">
    <cofactor evidence="1">
        <name>(6R)-5,10-methylene-5,6,7,8-tetrahydrofolate</name>
        <dbReference type="ChEBI" id="CHEBI:15636"/>
    </cofactor>
</comment>
<feature type="binding site" evidence="12">
    <location>
        <begin position="278"/>
        <end position="285"/>
    </location>
    <ligand>
        <name>FAD</name>
        <dbReference type="ChEBI" id="CHEBI:57692"/>
    </ligand>
</feature>
<evidence type="ECO:0000256" key="5">
    <source>
        <dbReference type="ARBA" id="ARBA00022630"/>
    </source>
</evidence>
<dbReference type="Pfam" id="PF03441">
    <property type="entry name" value="FAD_binding_7"/>
    <property type="match status" value="1"/>
</dbReference>
<dbReference type="Pfam" id="PF00875">
    <property type="entry name" value="DNA_photolyase"/>
    <property type="match status" value="1"/>
</dbReference>
<dbReference type="EMBL" id="AEIU01000069">
    <property type="protein sequence ID" value="EFP96730.1"/>
    <property type="molecule type" value="Genomic_DNA"/>
</dbReference>
<dbReference type="PROSITE" id="PS00691">
    <property type="entry name" value="DNA_PHOTOLYASES_1_2"/>
    <property type="match status" value="1"/>
</dbReference>
<feature type="site" description="Electron transfer via tryptophanyl radical" evidence="13">
    <location>
        <position position="386"/>
    </location>
</feature>
<evidence type="ECO:0000256" key="4">
    <source>
        <dbReference type="ARBA" id="ARBA00014046"/>
    </source>
</evidence>
<dbReference type="Gene3D" id="1.25.40.80">
    <property type="match status" value="1"/>
</dbReference>
<evidence type="ECO:0000256" key="8">
    <source>
        <dbReference type="ARBA" id="ARBA00031671"/>
    </source>
</evidence>
<organism evidence="16 17">
    <name type="scientific">Vibrio caribbeanicus ATCC BAA-2122</name>
    <dbReference type="NCBI Taxonomy" id="796620"/>
    <lineage>
        <taxon>Bacteria</taxon>
        <taxon>Pseudomonadati</taxon>
        <taxon>Pseudomonadota</taxon>
        <taxon>Gammaproteobacteria</taxon>
        <taxon>Vibrionales</taxon>
        <taxon>Vibrionaceae</taxon>
        <taxon>Vibrio</taxon>
    </lineage>
</organism>
<dbReference type="GO" id="GO:0003904">
    <property type="term" value="F:deoxyribodipyrimidine photo-lyase activity"/>
    <property type="evidence" value="ECO:0007669"/>
    <property type="project" value="UniProtKB-EC"/>
</dbReference>
<dbReference type="PRINTS" id="PR00147">
    <property type="entry name" value="DNAPHOTLYASE"/>
</dbReference>
<evidence type="ECO:0000313" key="16">
    <source>
        <dbReference type="EMBL" id="EFP96730.1"/>
    </source>
</evidence>
<dbReference type="PROSITE" id="PS51645">
    <property type="entry name" value="PHR_CRY_ALPHA_BETA"/>
    <property type="match status" value="1"/>
</dbReference>
<dbReference type="AlphaFoldDB" id="E3BJG1"/>
<dbReference type="InterPro" id="IPR036134">
    <property type="entry name" value="Crypto/Photolyase_FAD-like_sf"/>
</dbReference>
<sequence>MNVVWFRRDLRVEDNTALIEACQSGEPVVGVYFATPKTWERHSLSAIQADLIYRRLFALQDDLRKLNIPLYYAEVDSYKDCVELIADVMTSSSASGLFFNKQYEFDEVQRDSAIVQLLKESNVDCSAHEDKCFLPPGSVLNKQGGYFKVFTPFKRAYLQQMEVTPLNVIKAKKQSNTLPTLDNTRLRLFSQDSPFSYPRVSSNNYKVETTEVIQALREFEEKKVKLYAENRDYPSVDATSILSPYLAVGILSIRQCMARVMYQQQLPLSGGREVWQSELIWREFYQHLAYFEPKLSKGESFNPWGEHLRWENSQVFLEAWKSGKTGYPIVDAAMKQLNETGWMHNRLRMIVASFLIKDLHIDWRVGEQYFMSKLVDGDYPANNGGWQWCSSTGCDGQPYFRIFNPITQGERFDPDGRFIIRWLPQLAEVPKKFLHQPWKWSRASQLKYPAPIVDHKVQRGITLDLYKQAKEYSQDA</sequence>
<feature type="domain" description="Photolyase/cryptochrome alpha/beta" evidence="15">
    <location>
        <begin position="1"/>
        <end position="133"/>
    </location>
</feature>
<dbReference type="GO" id="GO:0000719">
    <property type="term" value="P:photoreactive repair"/>
    <property type="evidence" value="ECO:0007669"/>
    <property type="project" value="UniProtKB-ARBA"/>
</dbReference>
<evidence type="ECO:0000313" key="17">
    <source>
        <dbReference type="Proteomes" id="UP000002943"/>
    </source>
</evidence>
<dbReference type="FunFam" id="1.10.579.10:FF:000003">
    <property type="entry name" value="Deoxyribodipyrimidine photo-lyase"/>
    <property type="match status" value="1"/>
</dbReference>
<dbReference type="NCBIfam" id="NF007955">
    <property type="entry name" value="PRK10674.1"/>
    <property type="match status" value="1"/>
</dbReference>
<dbReference type="OrthoDB" id="9772484at2"/>
<keyword evidence="6 12" id="KW-0274">FAD</keyword>
<proteinExistence type="inferred from homology"/>
<evidence type="ECO:0000256" key="10">
    <source>
        <dbReference type="ARBA" id="ARBA00059220"/>
    </source>
</evidence>
<keyword evidence="5 12" id="KW-0285">Flavoprotein</keyword>
<dbReference type="InterPro" id="IPR014729">
    <property type="entry name" value="Rossmann-like_a/b/a_fold"/>
</dbReference>
<evidence type="ECO:0000256" key="3">
    <source>
        <dbReference type="ARBA" id="ARBA00013149"/>
    </source>
</evidence>
<comment type="function">
    <text evidence="10">Involved in repair of UV radiation-induced DNA damage. Catalyzes the light-dependent monomerization (300-600 nm) of cyclobutyl pyrimidine dimers (in cis-syn configuration), which are formed between adjacent bases on the same DNA strand upon exposure to ultraviolet radiation.</text>
</comment>
<feature type="binding site" evidence="12">
    <location>
        <position position="227"/>
    </location>
    <ligand>
        <name>FAD</name>
        <dbReference type="ChEBI" id="CHEBI:57692"/>
    </ligand>
</feature>
<evidence type="ECO:0000256" key="6">
    <source>
        <dbReference type="ARBA" id="ARBA00022827"/>
    </source>
</evidence>
<dbReference type="GO" id="GO:0071949">
    <property type="term" value="F:FAD binding"/>
    <property type="evidence" value="ECO:0007669"/>
    <property type="project" value="TreeGrafter"/>
</dbReference>
<dbReference type="InterPro" id="IPR002081">
    <property type="entry name" value="Cryptochrome/DNA_photolyase_1"/>
</dbReference>
<dbReference type="eggNOG" id="COG0415">
    <property type="taxonomic scope" value="Bacteria"/>
</dbReference>
<dbReference type="STRING" id="796620.VIBC2010_07169"/>
<feature type="binding site" evidence="12">
    <location>
        <position position="275"/>
    </location>
    <ligand>
        <name>FAD</name>
        <dbReference type="ChEBI" id="CHEBI:57692"/>
    </ligand>
</feature>
<evidence type="ECO:0000256" key="7">
    <source>
        <dbReference type="ARBA" id="ARBA00022991"/>
    </source>
</evidence>
<reference evidence="16 17" key="1">
    <citation type="journal article" date="2012" name="Int. J. Syst. Evol. Microbiol.">
        <title>Vibrio caribbeanicus sp. nov., isolated from the marine sponge Scleritoderma cyanea.</title>
        <authorList>
            <person name="Hoffmann M."/>
            <person name="Monday S.R."/>
            <person name="Allard M.W."/>
            <person name="Strain E.A."/>
            <person name="Whittaker P."/>
            <person name="Naum M."/>
            <person name="McCarthy P.J."/>
            <person name="Lopez J.V."/>
            <person name="Fischer M."/>
            <person name="Brown E.W."/>
        </authorList>
    </citation>
    <scope>NUCLEOTIDE SEQUENCE [LARGE SCALE GENOMIC DNA]</scope>
    <source>
        <strain evidence="16 17">ATCC BAA-2122</strain>
    </source>
</reference>
<keyword evidence="17" id="KW-1185">Reference proteome</keyword>
<evidence type="ECO:0000256" key="1">
    <source>
        <dbReference type="ARBA" id="ARBA00001932"/>
    </source>
</evidence>
<protein>
    <recommendedName>
        <fullName evidence="4">Deoxyribodipyrimidine photo-lyase</fullName>
        <ecNumber evidence="3">4.1.99.3</ecNumber>
    </recommendedName>
    <alternativeName>
        <fullName evidence="8">DNA photolyase</fullName>
    </alternativeName>
    <alternativeName>
        <fullName evidence="11">Photoreactivating enzyme</fullName>
    </alternativeName>
</protein>
<dbReference type="InterPro" id="IPR006050">
    <property type="entry name" value="DNA_photolyase_N"/>
</dbReference>
<feature type="site" description="Electron transfer via tryptophanyl radical" evidence="13">
    <location>
        <position position="310"/>
    </location>
</feature>
<evidence type="ECO:0000256" key="13">
    <source>
        <dbReference type="PIRSR" id="PIRSR602081-2"/>
    </source>
</evidence>
<evidence type="ECO:0000256" key="12">
    <source>
        <dbReference type="PIRSR" id="PIRSR602081-1"/>
    </source>
</evidence>
<feature type="site" description="Electron transfer via tryptophanyl radical" evidence="13">
    <location>
        <position position="363"/>
    </location>
</feature>
<dbReference type="PANTHER" id="PTHR11455">
    <property type="entry name" value="CRYPTOCHROME"/>
    <property type="match status" value="1"/>
</dbReference>
<comment type="similarity">
    <text evidence="2">Belongs to the DNA photolyase class-1 family.</text>
</comment>
<dbReference type="EC" id="4.1.99.3" evidence="3"/>
<keyword evidence="16" id="KW-0456">Lyase</keyword>
<evidence type="ECO:0000256" key="14">
    <source>
        <dbReference type="RuleBase" id="RU004182"/>
    </source>
</evidence>
<gene>
    <name evidence="16" type="ORF">VIBC2010_07169</name>
</gene>
<dbReference type="SUPFAM" id="SSF48173">
    <property type="entry name" value="Cryptochrome/photolyase FAD-binding domain"/>
    <property type="match status" value="1"/>
</dbReference>
<comment type="caution">
    <text evidence="16">The sequence shown here is derived from an EMBL/GenBank/DDBJ whole genome shotgun (WGS) entry which is preliminary data.</text>
</comment>
<feature type="binding site" evidence="12">
    <location>
        <begin position="239"/>
        <end position="243"/>
    </location>
    <ligand>
        <name>FAD</name>
        <dbReference type="ChEBI" id="CHEBI:57692"/>
    </ligand>
</feature>
<evidence type="ECO:0000259" key="15">
    <source>
        <dbReference type="PROSITE" id="PS51645"/>
    </source>
</evidence>
<dbReference type="Gene3D" id="3.40.50.620">
    <property type="entry name" value="HUPs"/>
    <property type="match status" value="1"/>
</dbReference>
<keyword evidence="7 14" id="KW-0157">Chromophore</keyword>
<evidence type="ECO:0000256" key="11">
    <source>
        <dbReference type="ARBA" id="ARBA00083107"/>
    </source>
</evidence>